<accession>A0A1G2T3P6</accession>
<evidence type="ECO:0000313" key="2">
    <source>
        <dbReference type="EMBL" id="OHA91211.1"/>
    </source>
</evidence>
<feature type="transmembrane region" description="Helical" evidence="1">
    <location>
        <begin position="57"/>
        <end position="76"/>
    </location>
</feature>
<feature type="transmembrane region" description="Helical" evidence="1">
    <location>
        <begin position="5"/>
        <end position="23"/>
    </location>
</feature>
<reference evidence="2 3" key="1">
    <citation type="journal article" date="2016" name="Nat. Commun.">
        <title>Thousands of microbial genomes shed light on interconnected biogeochemical processes in an aquifer system.</title>
        <authorList>
            <person name="Anantharaman K."/>
            <person name="Brown C.T."/>
            <person name="Hug L.A."/>
            <person name="Sharon I."/>
            <person name="Castelle C.J."/>
            <person name="Probst A.J."/>
            <person name="Thomas B.C."/>
            <person name="Singh A."/>
            <person name="Wilkins M.J."/>
            <person name="Karaoz U."/>
            <person name="Brodie E.L."/>
            <person name="Williams K.H."/>
            <person name="Hubbard S.S."/>
            <person name="Banfield J.F."/>
        </authorList>
    </citation>
    <scope>NUCLEOTIDE SEQUENCE [LARGE SCALE GENOMIC DNA]</scope>
</reference>
<name>A0A1G2T3P6_9BACT</name>
<evidence type="ECO:0000256" key="1">
    <source>
        <dbReference type="SAM" id="Phobius"/>
    </source>
</evidence>
<keyword evidence="1" id="KW-1133">Transmembrane helix</keyword>
<dbReference type="EMBL" id="MHVJ01000013">
    <property type="protein sequence ID" value="OHA91211.1"/>
    <property type="molecule type" value="Genomic_DNA"/>
</dbReference>
<gene>
    <name evidence="2" type="ORF">A2758_01925</name>
</gene>
<dbReference type="Proteomes" id="UP000178612">
    <property type="component" value="Unassembled WGS sequence"/>
</dbReference>
<protein>
    <submittedName>
        <fullName evidence="2">Uncharacterized protein</fullName>
    </submittedName>
</protein>
<sequence>MNKKIVYALAALTAILFLGLVYVLWPWSGAVLALIAVGGLSYWLYKAGWKRTAQWNAIFGVALVFVLLGWYFRPLWEPGSPAPQEAEVSQSSTPVAGPLWMTEIVITSEWSDYYPIPRGERLKPRRADPTTAFEVDFPTLEEPIYVPASKAGTKDDWELKTPDSDRVRFRLADPEKNRGKKSKLILKFFPY</sequence>
<organism evidence="2 3">
    <name type="scientific">Candidatus Zambryskibacteria bacterium RIFCSPHIGHO2_01_FULL_49_18</name>
    <dbReference type="NCBI Taxonomy" id="1802740"/>
    <lineage>
        <taxon>Bacteria</taxon>
        <taxon>Candidatus Zambryskiibacteriota</taxon>
    </lineage>
</organism>
<keyword evidence="1" id="KW-0812">Transmembrane</keyword>
<keyword evidence="1" id="KW-0472">Membrane</keyword>
<dbReference type="AlphaFoldDB" id="A0A1G2T3P6"/>
<comment type="caution">
    <text evidence="2">The sequence shown here is derived from an EMBL/GenBank/DDBJ whole genome shotgun (WGS) entry which is preliminary data.</text>
</comment>
<proteinExistence type="predicted"/>
<evidence type="ECO:0000313" key="3">
    <source>
        <dbReference type="Proteomes" id="UP000178612"/>
    </source>
</evidence>
<feature type="transmembrane region" description="Helical" evidence="1">
    <location>
        <begin position="29"/>
        <end position="45"/>
    </location>
</feature>